<accession>A0ABD3JTN0</accession>
<reference evidence="2 3" key="1">
    <citation type="submission" date="2024-11" db="EMBL/GenBank/DDBJ databases">
        <title>Chromosome-level genome assembly of Eucalyptus globulus Labill. provides insights into its genome evolution.</title>
        <authorList>
            <person name="Li X."/>
        </authorList>
    </citation>
    <scope>NUCLEOTIDE SEQUENCE [LARGE SCALE GENOMIC DNA]</scope>
    <source>
        <strain evidence="2">CL2024</strain>
        <tissue evidence="2">Fresh tender leaves</tissue>
    </source>
</reference>
<sequence length="125" mass="13637">MLRIGDAQRITRHSHGPGGKQKTRKPIDTASASKLYVDHVHGTDPFKHQQTNPTTPTDHNKSPAKSRTDRGLEEDNNSENPRENGGIGRDTRIPQGFTPHSAPANHPRHKKTAGIVAESELGNNG</sequence>
<gene>
    <name evidence="2" type="ORF">ACJRO7_031713</name>
</gene>
<evidence type="ECO:0000313" key="3">
    <source>
        <dbReference type="Proteomes" id="UP001634007"/>
    </source>
</evidence>
<keyword evidence="3" id="KW-1185">Reference proteome</keyword>
<organism evidence="2 3">
    <name type="scientific">Eucalyptus globulus</name>
    <name type="common">Tasmanian blue gum</name>
    <dbReference type="NCBI Taxonomy" id="34317"/>
    <lineage>
        <taxon>Eukaryota</taxon>
        <taxon>Viridiplantae</taxon>
        <taxon>Streptophyta</taxon>
        <taxon>Embryophyta</taxon>
        <taxon>Tracheophyta</taxon>
        <taxon>Spermatophyta</taxon>
        <taxon>Magnoliopsida</taxon>
        <taxon>eudicotyledons</taxon>
        <taxon>Gunneridae</taxon>
        <taxon>Pentapetalae</taxon>
        <taxon>rosids</taxon>
        <taxon>malvids</taxon>
        <taxon>Myrtales</taxon>
        <taxon>Myrtaceae</taxon>
        <taxon>Myrtoideae</taxon>
        <taxon>Eucalypteae</taxon>
        <taxon>Eucalyptus</taxon>
    </lineage>
</organism>
<name>A0ABD3JTN0_EUCGL</name>
<evidence type="ECO:0000313" key="2">
    <source>
        <dbReference type="EMBL" id="KAL3726855.1"/>
    </source>
</evidence>
<protein>
    <submittedName>
        <fullName evidence="2">Uncharacterized protein</fullName>
    </submittedName>
</protein>
<feature type="region of interest" description="Disordered" evidence="1">
    <location>
        <begin position="1"/>
        <end position="125"/>
    </location>
</feature>
<dbReference type="EMBL" id="JBJKBG010000008">
    <property type="protein sequence ID" value="KAL3726855.1"/>
    <property type="molecule type" value="Genomic_DNA"/>
</dbReference>
<dbReference type="Proteomes" id="UP001634007">
    <property type="component" value="Unassembled WGS sequence"/>
</dbReference>
<feature type="compositionally biased region" description="Basic and acidic residues" evidence="1">
    <location>
        <begin position="58"/>
        <end position="73"/>
    </location>
</feature>
<dbReference type="AlphaFoldDB" id="A0ABD3JTN0"/>
<feature type="compositionally biased region" description="Basic and acidic residues" evidence="1">
    <location>
        <begin position="36"/>
        <end position="47"/>
    </location>
</feature>
<proteinExistence type="predicted"/>
<feature type="compositionally biased region" description="Polar residues" evidence="1">
    <location>
        <begin position="48"/>
        <end position="57"/>
    </location>
</feature>
<comment type="caution">
    <text evidence="2">The sequence shown here is derived from an EMBL/GenBank/DDBJ whole genome shotgun (WGS) entry which is preliminary data.</text>
</comment>
<evidence type="ECO:0000256" key="1">
    <source>
        <dbReference type="SAM" id="MobiDB-lite"/>
    </source>
</evidence>